<sequence length="2316" mass="237048">MKQTLQQMLSTGVVIQAKRPPQRWLLALLCLGSLMFSARLSYGQGYIQASTYLGGSGSENSAPITYVVNGETYILGTTPSSDFPVTTGPAYGGGSSDLTVTKLSATGAVVWSRFLGGSGAESSNGIVVSNGSVFILGGTQSTNYPVTNGTAYSSSNSGFYTKLDAVTGAIQFSTYMPGGEFIKVDNGSAYIFRSDGFNGTTFRIYKYDVTTNALLLQKTFNSGSNGNFIRQAEVVDGIIYMAGETYYNNNYYPTTDGTTSGGAYEAFYTKFDGRTGEVLFSTMLNNQCRGPFITFNSLINNASEYFDIKDGGVYFYGYITGCASKFVTTDGSAIPANPWTGFFLRKYDAISNKILYSKIFNLYSGAVRVENGIVYMGNNTKSNDHLAFTKLNAATGAIISSGSLNSNSSEKLLDVQVKNGDLYLLGTTKGDATNTYPVTNGSTKKGAVDSTDYVLTKINAQNQICYSTFLGGNNSEYNGSLLVDNDFAYVTSISRLTDYPVTNSSSNKGAYDFVWTKFNINPASNFSGDNLTPASQTVCKNNSSVATLSGPAFSISGNSLPNLYRQGVAESQTTIAMMYQWQQALSASGPWSDIPGAIKVNYTPLHAEGVTTYYRRLTTNCDSVLSTSSIATVAVNANTAPTINVGSVVNTCLGSTTRLGGSPTATGNGGATIASYQWTPAGVYTPNNASANPTVSPTTTTIYTVLVTDNNGCQSLGQQLVNVYKADAGPDASTCVGKIVRIGGAPIQGLSGLTYSWSASPADPSMSCTNCAQPDVHPTAATTYTLTMTIPVTGGGTCSTTDVVTVTPVAAPVTPNFAGPDKTFCISDLDAFLGTPKESGFTYVWAPGNYLQWNNVSSTRFQPGNLAMPNPNPIKYYLTAIKQGCSFVDSTYASVIEANAGVDGCGPRYVGTADRTPNINETYSWTKVSGPGNFTGATNLPMVPVSSSGGGSTTYRLTVSYNGTTCTDDVVVPPCGCVVDIAVEAPFVCPSFGLNGGANSVKLTATAGDIFSSDPSVFTYTWSPNVGLSAYSGREVYLTDNVERTYTVTMGSPFDPSFNCTRTIHVNNPAWSLPVFQAKDVTTCPGISVSIGQPTVAGYSYAWTDPQKYLNDTTLSNPTAIVRGSQYFPVLVVDVGSGCVARDTAHVIITGMPAGIAGSDIQMCGSGTVQLGQSPLPNVTYLWTPAASYQPNNTAANPTIPVAATTSFYLQATNSVTGCVVNDTVKVTVKSPVAPFSFTNQTYCPSTSGAMPLPAGPSGMASYSWSPASLVVNPKSNGPTATTQSTRPASATTFTLTVTNAAGCTGSANVTFTPSVIVPTAGDNKSICLGSTVQLGGPSAGGTYAWTSSPASGVTGLSSAVVSNPVFNPTAAGTYVFTVTRTDPGGCRTTANVTITVNTFTLTNVMPSPTVCQNSCVQIGTNDVVSGTQYYWNPSTGLSDPAIPNPYACVGNTSQTYTLTGIGANGCQASQTIVVGVNPTPAPSVTIPDVTACLADSKAMFSPSVSPSGTYNYQWSPNDGTLNNIYAATPTVILTGTGTKTYNLIVTNTSTGCATTASGRLNVNICNTPSCVPPSGVSALPKLQTICEGGPAGAYIASPATGVEYQWYGPLTDTTSSLGTGIGGATSASYTPSGTALTTAGTKYYAVRVSNAGDATCSDTAYVRLVVNAKPAIANGTAAICSGESVDLTSKIASYATYQSPVWSIGTAGGTAVTNPTVVKPTATTTYILVAQNATGCKDTAQVVVTVNAKPIAGTDQNICSPATTASLTGFSPAGGTWSAQTGNPAAAAVTNAGAVSGMSAVGTYKFIYSLNGCSDTVSVIIKPKPVAGTDQSICSPATTTSLTGFSPAGGTWSAQTGNPAAAIVTNAGAVSGMSAAGTYKFIYSLNGCADTVSVIINAKPVAGADQSLACANASTNTLQTTTSLTGFSPAGGTWSAMAGNPATATVTNAGSVSGMNVAGVYQFIYTVNGCSDTVRVTVQACAGCTKPIAGTDQSLCSPMSTTNLTGFSPAGGTWSAQTGNPAGATVTNAGAVTGMSVVGTYRFIYSVTSGGQTCSDTVSVIIKPKPVAGADQSICSPATTTSLTGFSPAGGTWSAQTGNPAAATVTNAGAVSGMSAAGTYKFIYSLNGCSDTVSVIINAKPVAGTDQTLTSPTSTTSLTGFSPAGGTWSAMAGNPATATVTNAGAVTGMSAVGTYRFIYSITANGVACSDTVAVTINVKPSAGLDQSLCSPMSTTNLTGFSPAGGTWTAQTGNPAAATVTNAGAVSGMSAAGTYRFIYSVPNNGSDTVSVIIKPKPVAGTDQNICAPATTTSLTG</sequence>
<protein>
    <recommendedName>
        <fullName evidence="3">Gliding motility-associated C-terminal domain-containing protein</fullName>
    </recommendedName>
</protein>
<organism evidence="1 2">
    <name type="scientific">Pseudarcicella hirudinis</name>
    <dbReference type="NCBI Taxonomy" id="1079859"/>
    <lineage>
        <taxon>Bacteria</taxon>
        <taxon>Pseudomonadati</taxon>
        <taxon>Bacteroidota</taxon>
        <taxon>Cytophagia</taxon>
        <taxon>Cytophagales</taxon>
        <taxon>Flectobacillaceae</taxon>
        <taxon>Pseudarcicella</taxon>
    </lineage>
</organism>
<keyword evidence="2" id="KW-1185">Reference proteome</keyword>
<dbReference type="OrthoDB" id="898151at2"/>
<dbReference type="Proteomes" id="UP000199306">
    <property type="component" value="Unassembled WGS sequence"/>
</dbReference>
<dbReference type="PANTHER" id="PTHR35580:SF1">
    <property type="entry name" value="PHYTASE-LIKE DOMAIN-CONTAINING PROTEIN"/>
    <property type="match status" value="1"/>
</dbReference>
<dbReference type="STRING" id="1079859.SAMN04515674_1161"/>
<dbReference type="PANTHER" id="PTHR35580">
    <property type="entry name" value="CELL SURFACE GLYCOPROTEIN (S-LAYER PROTEIN)-LIKE PROTEIN"/>
    <property type="match status" value="1"/>
</dbReference>
<evidence type="ECO:0000313" key="1">
    <source>
        <dbReference type="EMBL" id="SFQ36305.1"/>
    </source>
</evidence>
<reference evidence="1 2" key="1">
    <citation type="submission" date="2016-10" db="EMBL/GenBank/DDBJ databases">
        <authorList>
            <person name="de Groot N.N."/>
        </authorList>
    </citation>
    <scope>NUCLEOTIDE SEQUENCE [LARGE SCALE GENOMIC DNA]</scope>
    <source>
        <strain evidence="2">E92,LMG 26720,CCM 7988</strain>
    </source>
</reference>
<dbReference type="InterPro" id="IPR052918">
    <property type="entry name" value="Motility_Chemotaxis_Reg"/>
</dbReference>
<dbReference type="Gene3D" id="2.60.40.10">
    <property type="entry name" value="Immunoglobulins"/>
    <property type="match status" value="3"/>
</dbReference>
<evidence type="ECO:0008006" key="3">
    <source>
        <dbReference type="Google" id="ProtNLM"/>
    </source>
</evidence>
<dbReference type="Pfam" id="PF22352">
    <property type="entry name" value="K319L-like_PKD"/>
    <property type="match status" value="1"/>
</dbReference>
<accession>A0A1I5XWJ7</accession>
<proteinExistence type="predicted"/>
<dbReference type="InterPro" id="IPR013783">
    <property type="entry name" value="Ig-like_fold"/>
</dbReference>
<name>A0A1I5XWJ7_9BACT</name>
<feature type="non-terminal residue" evidence="1">
    <location>
        <position position="2316"/>
    </location>
</feature>
<dbReference type="EMBL" id="FOXH01000016">
    <property type="protein sequence ID" value="SFQ36305.1"/>
    <property type="molecule type" value="Genomic_DNA"/>
</dbReference>
<evidence type="ECO:0000313" key="2">
    <source>
        <dbReference type="Proteomes" id="UP000199306"/>
    </source>
</evidence>
<gene>
    <name evidence="1" type="ORF">SAMN04515674_1161</name>
</gene>
<dbReference type="RefSeq" id="WP_143095289.1">
    <property type="nucleotide sequence ID" value="NZ_FOXH01000016.1"/>
</dbReference>